<dbReference type="InterPro" id="IPR036388">
    <property type="entry name" value="WH-like_DNA-bd_sf"/>
</dbReference>
<organism evidence="5 6">
    <name type="scientific">Conexibacter woesei (strain DSM 14684 / CCUG 47730 / CIP 108061 / JCM 11494 / NBRC 100937 / ID131577)</name>
    <dbReference type="NCBI Taxonomy" id="469383"/>
    <lineage>
        <taxon>Bacteria</taxon>
        <taxon>Bacillati</taxon>
        <taxon>Actinomycetota</taxon>
        <taxon>Thermoleophilia</taxon>
        <taxon>Solirubrobacterales</taxon>
        <taxon>Conexibacteraceae</taxon>
        <taxon>Conexibacter</taxon>
    </lineage>
</organism>
<reference evidence="5 6" key="1">
    <citation type="journal article" date="2010" name="Stand. Genomic Sci.">
        <title>Complete genome sequence of Conexibacter woesei type strain (ID131577).</title>
        <authorList>
            <person name="Pukall R."/>
            <person name="Lapidus A."/>
            <person name="Glavina Del Rio T."/>
            <person name="Copeland A."/>
            <person name="Tice H."/>
            <person name="Cheng J.-F."/>
            <person name="Lucas S."/>
            <person name="Chen F."/>
            <person name="Nolan M."/>
            <person name="Bruce D."/>
            <person name="Goodwin L."/>
            <person name="Pitluck S."/>
            <person name="Mavromatis K."/>
            <person name="Ivanova N."/>
            <person name="Ovchinnikova G."/>
            <person name="Pati A."/>
            <person name="Chen A."/>
            <person name="Palaniappan K."/>
            <person name="Land M."/>
            <person name="Hauser L."/>
            <person name="Chang Y.-J."/>
            <person name="Jeffries C.D."/>
            <person name="Chain P."/>
            <person name="Meincke L."/>
            <person name="Sims D."/>
            <person name="Brettin T."/>
            <person name="Detter J.C."/>
            <person name="Rohde M."/>
            <person name="Goeker M."/>
            <person name="Bristow J."/>
            <person name="Eisen J.A."/>
            <person name="Markowitz V."/>
            <person name="Kyrpides N.C."/>
            <person name="Klenk H.-P."/>
            <person name="Hugenholtz P."/>
        </authorList>
    </citation>
    <scope>NUCLEOTIDE SEQUENCE [LARGE SCALE GENOMIC DNA]</scope>
    <source>
        <strain evidence="6">DSM 14684 / CIP 108061 / JCM 11494 / NBRC 100937 / ID131577</strain>
    </source>
</reference>
<dbReference type="GO" id="GO:0003677">
    <property type="term" value="F:DNA binding"/>
    <property type="evidence" value="ECO:0007669"/>
    <property type="project" value="UniProtKB-KW"/>
</dbReference>
<dbReference type="SMART" id="SM00421">
    <property type="entry name" value="HTH_LUXR"/>
    <property type="match status" value="1"/>
</dbReference>
<dbReference type="PROSITE" id="PS00622">
    <property type="entry name" value="HTH_LUXR_1"/>
    <property type="match status" value="1"/>
</dbReference>
<dbReference type="STRING" id="469383.Cwoe_4359"/>
<dbReference type="InterPro" id="IPR016032">
    <property type="entry name" value="Sig_transdc_resp-reg_C-effctor"/>
</dbReference>
<dbReference type="Gene3D" id="3.30.450.40">
    <property type="match status" value="1"/>
</dbReference>
<dbReference type="eggNOG" id="COG2197">
    <property type="taxonomic scope" value="Bacteria"/>
</dbReference>
<dbReference type="PRINTS" id="PR00038">
    <property type="entry name" value="HTHLUXR"/>
</dbReference>
<keyword evidence="2" id="KW-0238">DNA-binding</keyword>
<dbReference type="Gene3D" id="1.10.10.10">
    <property type="entry name" value="Winged helix-like DNA-binding domain superfamily/Winged helix DNA-binding domain"/>
    <property type="match status" value="1"/>
</dbReference>
<dbReference type="OrthoDB" id="161302at2"/>
<keyword evidence="1" id="KW-0805">Transcription regulation</keyword>
<evidence type="ECO:0000256" key="3">
    <source>
        <dbReference type="ARBA" id="ARBA00023163"/>
    </source>
</evidence>
<reference evidence="6" key="2">
    <citation type="submission" date="2010-01" db="EMBL/GenBank/DDBJ databases">
        <title>The complete genome of Conexibacter woesei DSM 14684.</title>
        <authorList>
            <consortium name="US DOE Joint Genome Institute (JGI-PGF)"/>
            <person name="Lucas S."/>
            <person name="Copeland A."/>
            <person name="Lapidus A."/>
            <person name="Glavina del Rio T."/>
            <person name="Dalin E."/>
            <person name="Tice H."/>
            <person name="Bruce D."/>
            <person name="Goodwin L."/>
            <person name="Pitluck S."/>
            <person name="Kyrpides N."/>
            <person name="Mavromatis K."/>
            <person name="Ivanova N."/>
            <person name="Mikhailova N."/>
            <person name="Chertkov O."/>
            <person name="Brettin T."/>
            <person name="Detter J.C."/>
            <person name="Han C."/>
            <person name="Larimer F."/>
            <person name="Land M."/>
            <person name="Hauser L."/>
            <person name="Markowitz V."/>
            <person name="Cheng J.-F."/>
            <person name="Hugenholtz P."/>
            <person name="Woyke T."/>
            <person name="Wu D."/>
            <person name="Pukall R."/>
            <person name="Steenblock K."/>
            <person name="Schneider S."/>
            <person name="Klenk H.-P."/>
            <person name="Eisen J.A."/>
        </authorList>
    </citation>
    <scope>NUCLEOTIDE SEQUENCE [LARGE SCALE GENOMIC DNA]</scope>
    <source>
        <strain evidence="6">DSM 14684 / CIP 108061 / JCM 11494 / NBRC 100937 / ID131577</strain>
    </source>
</reference>
<feature type="domain" description="HTH luxR-type" evidence="4">
    <location>
        <begin position="236"/>
        <end position="301"/>
    </location>
</feature>
<dbReference type="PANTHER" id="PTHR44688">
    <property type="entry name" value="DNA-BINDING TRANSCRIPTIONAL ACTIVATOR DEVR_DOSR"/>
    <property type="match status" value="1"/>
</dbReference>
<name>D3F6X5_CONWI</name>
<dbReference type="SUPFAM" id="SSF46894">
    <property type="entry name" value="C-terminal effector domain of the bipartite response regulators"/>
    <property type="match status" value="1"/>
</dbReference>
<dbReference type="InterPro" id="IPR029016">
    <property type="entry name" value="GAF-like_dom_sf"/>
</dbReference>
<evidence type="ECO:0000313" key="6">
    <source>
        <dbReference type="Proteomes" id="UP000008229"/>
    </source>
</evidence>
<dbReference type="KEGG" id="cwo:Cwoe_4359"/>
<dbReference type="HOGENOM" id="CLU_053495_0_0_11"/>
<sequence>MSTAGHGELAETRHALATLRQLEREFVELDQRRQIGALERVGEAVRRIGAGAPTSIMDGAAAELGRASELDRVLVSHVRDGELHAHALWERDADDDAAQTLARLRAASIPLRYPLVEADVATRPRAVLVDVAGDGPRPAPAITERFGWSECVVAAIVVQRTTIGLLHAGTGASGRMLREADRELVELYVDGLAGAFERAVLRDTLQRHRDELDAAVRWMSAHVGDRRDVPLMASAAAAATGELTARELQVLELLATGRTNAEIATALMISEGTVKHHVKNLLRKLNASNRADAVARFYGQDA</sequence>
<dbReference type="GO" id="GO:0006355">
    <property type="term" value="P:regulation of DNA-templated transcription"/>
    <property type="evidence" value="ECO:0007669"/>
    <property type="project" value="InterPro"/>
</dbReference>
<dbReference type="PROSITE" id="PS50043">
    <property type="entry name" value="HTH_LUXR_2"/>
    <property type="match status" value="1"/>
</dbReference>
<dbReference type="EMBL" id="CP001854">
    <property type="protein sequence ID" value="ADB52773.1"/>
    <property type="molecule type" value="Genomic_DNA"/>
</dbReference>
<keyword evidence="3" id="KW-0804">Transcription</keyword>
<dbReference type="PANTHER" id="PTHR44688:SF25">
    <property type="entry name" value="HTH LUXR-TYPE DOMAIN-CONTAINING PROTEIN"/>
    <property type="match status" value="1"/>
</dbReference>
<dbReference type="InterPro" id="IPR000792">
    <property type="entry name" value="Tscrpt_reg_LuxR_C"/>
</dbReference>
<dbReference type="SUPFAM" id="SSF55781">
    <property type="entry name" value="GAF domain-like"/>
    <property type="match status" value="1"/>
</dbReference>
<protein>
    <submittedName>
        <fullName evidence="5">Transcriptional regulator, LuxR family</fullName>
    </submittedName>
</protein>
<proteinExistence type="predicted"/>
<dbReference type="Pfam" id="PF00196">
    <property type="entry name" value="GerE"/>
    <property type="match status" value="1"/>
</dbReference>
<accession>D3F6X5</accession>
<dbReference type="CDD" id="cd06170">
    <property type="entry name" value="LuxR_C_like"/>
    <property type="match status" value="1"/>
</dbReference>
<gene>
    <name evidence="5" type="ordered locus">Cwoe_4359</name>
</gene>
<evidence type="ECO:0000313" key="5">
    <source>
        <dbReference type="EMBL" id="ADB52773.1"/>
    </source>
</evidence>
<dbReference type="Proteomes" id="UP000008229">
    <property type="component" value="Chromosome"/>
</dbReference>
<dbReference type="RefSeq" id="WP_012935824.1">
    <property type="nucleotide sequence ID" value="NC_013739.1"/>
</dbReference>
<evidence type="ECO:0000256" key="1">
    <source>
        <dbReference type="ARBA" id="ARBA00023015"/>
    </source>
</evidence>
<evidence type="ECO:0000256" key="2">
    <source>
        <dbReference type="ARBA" id="ARBA00023125"/>
    </source>
</evidence>
<dbReference type="AlphaFoldDB" id="D3F6X5"/>
<keyword evidence="6" id="KW-1185">Reference proteome</keyword>
<evidence type="ECO:0000259" key="4">
    <source>
        <dbReference type="PROSITE" id="PS50043"/>
    </source>
</evidence>